<protein>
    <submittedName>
        <fullName evidence="2">Uncharacterized protein</fullName>
    </submittedName>
</protein>
<gene>
    <name evidence="2" type="ORF">DF185_03040</name>
</gene>
<accession>A0A2V4A336</accession>
<sequence length="64" mass="7077">MKIKNKLIISPLFIALGILSKLLLKEGYILIDEEIMNLIAGFFLGGGIGFLIESIWTKLGKKKA</sequence>
<proteinExistence type="predicted"/>
<reference evidence="2 3" key="1">
    <citation type="submission" date="2018-05" db="EMBL/GenBank/DDBJ databases">
        <title>Marinifilum breve JC075T sp. nov., a marine bacterium isolated from Yongle Blue Hole in the South China Sea.</title>
        <authorList>
            <person name="Fu T."/>
        </authorList>
    </citation>
    <scope>NUCLEOTIDE SEQUENCE [LARGE SCALE GENOMIC DNA]</scope>
    <source>
        <strain evidence="2 3">JC075</strain>
    </source>
</reference>
<dbReference type="Proteomes" id="UP000248079">
    <property type="component" value="Unassembled WGS sequence"/>
</dbReference>
<keyword evidence="1" id="KW-0812">Transmembrane</keyword>
<keyword evidence="1" id="KW-0472">Membrane</keyword>
<evidence type="ECO:0000256" key="1">
    <source>
        <dbReference type="SAM" id="Phobius"/>
    </source>
</evidence>
<dbReference type="EMBL" id="QFLI01000001">
    <property type="protein sequence ID" value="PXY03081.1"/>
    <property type="molecule type" value="Genomic_DNA"/>
</dbReference>
<dbReference type="RefSeq" id="WP_110359237.1">
    <property type="nucleotide sequence ID" value="NZ_QFLI01000001.1"/>
</dbReference>
<evidence type="ECO:0000313" key="2">
    <source>
        <dbReference type="EMBL" id="PXY03081.1"/>
    </source>
</evidence>
<organism evidence="2 3">
    <name type="scientific">Marinifilum breve</name>
    <dbReference type="NCBI Taxonomy" id="2184082"/>
    <lineage>
        <taxon>Bacteria</taxon>
        <taxon>Pseudomonadati</taxon>
        <taxon>Bacteroidota</taxon>
        <taxon>Bacteroidia</taxon>
        <taxon>Marinilabiliales</taxon>
        <taxon>Marinifilaceae</taxon>
    </lineage>
</organism>
<dbReference type="AlphaFoldDB" id="A0A2V4A336"/>
<keyword evidence="1" id="KW-1133">Transmembrane helix</keyword>
<name>A0A2V4A336_9BACT</name>
<dbReference type="OrthoDB" id="9911047at2"/>
<evidence type="ECO:0000313" key="3">
    <source>
        <dbReference type="Proteomes" id="UP000248079"/>
    </source>
</evidence>
<keyword evidence="3" id="KW-1185">Reference proteome</keyword>
<feature type="transmembrane region" description="Helical" evidence="1">
    <location>
        <begin position="35"/>
        <end position="56"/>
    </location>
</feature>
<comment type="caution">
    <text evidence="2">The sequence shown here is derived from an EMBL/GenBank/DDBJ whole genome shotgun (WGS) entry which is preliminary data.</text>
</comment>